<keyword evidence="5" id="KW-0325">Glycoprotein</keyword>
<protein>
    <submittedName>
        <fullName evidence="7">Uncharacterized protein</fullName>
    </submittedName>
</protein>
<dbReference type="PANTHER" id="PTHR13234">
    <property type="entry name" value="GAMMA-INTERFERON INDUCIBLE LYSOSOMAL THIOL REDUCTASE GILT"/>
    <property type="match status" value="1"/>
</dbReference>
<dbReference type="InterPro" id="IPR004911">
    <property type="entry name" value="Interferon-induced_GILT"/>
</dbReference>
<dbReference type="Proteomes" id="UP001176521">
    <property type="component" value="Unassembled WGS sequence"/>
</dbReference>
<reference evidence="7" key="1">
    <citation type="journal article" date="2023" name="PhytoFront">
        <title>Draft Genome Resources of Seven Strains of Tilletia horrida, Causal Agent of Kernel Smut of Rice.</title>
        <authorList>
            <person name="Khanal S."/>
            <person name="Antony Babu S."/>
            <person name="Zhou X.G."/>
        </authorList>
    </citation>
    <scope>NUCLEOTIDE SEQUENCE</scope>
    <source>
        <strain evidence="7">TX3</strain>
    </source>
</reference>
<evidence type="ECO:0000256" key="3">
    <source>
        <dbReference type="ARBA" id="ARBA00022525"/>
    </source>
</evidence>
<dbReference type="GO" id="GO:0005576">
    <property type="term" value="C:extracellular region"/>
    <property type="evidence" value="ECO:0007669"/>
    <property type="project" value="UniProtKB-SubCell"/>
</dbReference>
<proteinExistence type="inferred from homology"/>
<keyword evidence="3" id="KW-0964">Secreted</keyword>
<evidence type="ECO:0000256" key="1">
    <source>
        <dbReference type="ARBA" id="ARBA00004613"/>
    </source>
</evidence>
<dbReference type="Pfam" id="PF03227">
    <property type="entry name" value="GILT"/>
    <property type="match status" value="1"/>
</dbReference>
<evidence type="ECO:0000313" key="8">
    <source>
        <dbReference type="Proteomes" id="UP001176521"/>
    </source>
</evidence>
<dbReference type="AlphaFoldDB" id="A0AAN6JP43"/>
<evidence type="ECO:0000256" key="2">
    <source>
        <dbReference type="ARBA" id="ARBA00005679"/>
    </source>
</evidence>
<comment type="subcellular location">
    <subcellularLocation>
        <location evidence="1">Secreted</location>
    </subcellularLocation>
</comment>
<dbReference type="PANTHER" id="PTHR13234:SF8">
    <property type="entry name" value="GAMMA-INTERFERON-INDUCIBLE LYSOSOMAL THIOL REDUCTASE"/>
    <property type="match status" value="1"/>
</dbReference>
<keyword evidence="8" id="KW-1185">Reference proteome</keyword>
<comment type="similarity">
    <text evidence="2">Belongs to the GILT family.</text>
</comment>
<organism evidence="7 8">
    <name type="scientific">Tilletia horrida</name>
    <dbReference type="NCBI Taxonomy" id="155126"/>
    <lineage>
        <taxon>Eukaryota</taxon>
        <taxon>Fungi</taxon>
        <taxon>Dikarya</taxon>
        <taxon>Basidiomycota</taxon>
        <taxon>Ustilaginomycotina</taxon>
        <taxon>Exobasidiomycetes</taxon>
        <taxon>Tilletiales</taxon>
        <taxon>Tilletiaceae</taxon>
        <taxon>Tilletia</taxon>
    </lineage>
</organism>
<dbReference type="GO" id="GO:0016671">
    <property type="term" value="F:oxidoreductase activity, acting on a sulfur group of donors, disulfide as acceptor"/>
    <property type="evidence" value="ECO:0007669"/>
    <property type="project" value="InterPro"/>
</dbReference>
<feature type="chain" id="PRO_5042855439" evidence="6">
    <location>
        <begin position="23"/>
        <end position="266"/>
    </location>
</feature>
<evidence type="ECO:0000313" key="7">
    <source>
        <dbReference type="EMBL" id="KAK0524897.1"/>
    </source>
</evidence>
<dbReference type="EMBL" id="JAPDMQ010000427">
    <property type="protein sequence ID" value="KAK0524897.1"/>
    <property type="molecule type" value="Genomic_DNA"/>
</dbReference>
<comment type="caution">
    <text evidence="7">The sequence shown here is derived from an EMBL/GenBank/DDBJ whole genome shotgun (WGS) entry which is preliminary data.</text>
</comment>
<evidence type="ECO:0000256" key="6">
    <source>
        <dbReference type="SAM" id="SignalP"/>
    </source>
</evidence>
<sequence>MARLSSLLLAAACLVAATRVAASPAAVLPDLQRPFFGTPSASLSSPPASIASSDKRVRVQVGVMSRCPDAHYCEATLDRILDRVNSKVSLHLSYLGHANASAPWSASCLHGDIECAGNVHQLCVANALRPERAGRDFDLSPSQAQQKWYDVVLCMNYAKARIGEESLIQECLKTVHGAPSWDGAGGIGECVHGKQGTKLLLDSIAQSDKLGIVNSCTILLEGGTQCVRDGGVWKRCTIPGGHEVGDFVAEIENQYTRINEPKKGFL</sequence>
<keyword evidence="4 6" id="KW-0732">Signal</keyword>
<name>A0AAN6JP43_9BASI</name>
<evidence type="ECO:0000256" key="5">
    <source>
        <dbReference type="ARBA" id="ARBA00023180"/>
    </source>
</evidence>
<feature type="signal peptide" evidence="6">
    <location>
        <begin position="1"/>
        <end position="22"/>
    </location>
</feature>
<accession>A0AAN6JP43</accession>
<evidence type="ECO:0000256" key="4">
    <source>
        <dbReference type="ARBA" id="ARBA00022729"/>
    </source>
</evidence>
<gene>
    <name evidence="7" type="ORF">OC842_005685</name>
</gene>